<feature type="transmembrane region" description="Helical" evidence="6">
    <location>
        <begin position="66"/>
        <end position="87"/>
    </location>
</feature>
<keyword evidence="5 6" id="KW-0472">Membrane</keyword>
<comment type="caution">
    <text evidence="8">The sequence shown here is derived from an EMBL/GenBank/DDBJ whole genome shotgun (WGS) entry which is preliminary data.</text>
</comment>
<evidence type="ECO:0000256" key="6">
    <source>
        <dbReference type="SAM" id="Phobius"/>
    </source>
</evidence>
<evidence type="ECO:0000313" key="9">
    <source>
        <dbReference type="Proteomes" id="UP001520878"/>
    </source>
</evidence>
<evidence type="ECO:0000313" key="8">
    <source>
        <dbReference type="EMBL" id="MCC2617314.1"/>
    </source>
</evidence>
<keyword evidence="4 6" id="KW-1133">Transmembrane helix</keyword>
<dbReference type="Pfam" id="PF06271">
    <property type="entry name" value="RDD"/>
    <property type="match status" value="1"/>
</dbReference>
<dbReference type="EMBL" id="JAJEWP010000004">
    <property type="protein sequence ID" value="MCC2617314.1"/>
    <property type="molecule type" value="Genomic_DNA"/>
</dbReference>
<evidence type="ECO:0000256" key="4">
    <source>
        <dbReference type="ARBA" id="ARBA00022989"/>
    </source>
</evidence>
<gene>
    <name evidence="8" type="ORF">LJ739_13760</name>
</gene>
<keyword evidence="3 6" id="KW-0812">Transmembrane</keyword>
<dbReference type="PANTHER" id="PTHR36115">
    <property type="entry name" value="PROLINE-RICH ANTIGEN HOMOLOG-RELATED"/>
    <property type="match status" value="1"/>
</dbReference>
<organism evidence="8 9">
    <name type="scientific">Fluctibacter halophilus</name>
    <dbReference type="NCBI Taxonomy" id="226011"/>
    <lineage>
        <taxon>Bacteria</taxon>
        <taxon>Pseudomonadati</taxon>
        <taxon>Pseudomonadota</taxon>
        <taxon>Gammaproteobacteria</taxon>
        <taxon>Alteromonadales</taxon>
        <taxon>Alteromonadaceae</taxon>
        <taxon>Fluctibacter</taxon>
    </lineage>
</organism>
<dbReference type="PANTHER" id="PTHR36115:SF10">
    <property type="entry name" value="RDD DOMAIN-CONTAINING PROTEIN"/>
    <property type="match status" value="1"/>
</dbReference>
<dbReference type="RefSeq" id="WP_229161362.1">
    <property type="nucleotide sequence ID" value="NZ_JAJEWP010000004.1"/>
</dbReference>
<evidence type="ECO:0000259" key="7">
    <source>
        <dbReference type="Pfam" id="PF06271"/>
    </source>
</evidence>
<proteinExistence type="predicted"/>
<protein>
    <submittedName>
        <fullName evidence="8">RDD family protein</fullName>
    </submittedName>
</protein>
<evidence type="ECO:0000256" key="1">
    <source>
        <dbReference type="ARBA" id="ARBA00004651"/>
    </source>
</evidence>
<evidence type="ECO:0000256" key="5">
    <source>
        <dbReference type="ARBA" id="ARBA00023136"/>
    </source>
</evidence>
<evidence type="ECO:0000256" key="3">
    <source>
        <dbReference type="ARBA" id="ARBA00022692"/>
    </source>
</evidence>
<feature type="domain" description="RDD" evidence="7">
    <location>
        <begin position="10"/>
        <end position="149"/>
    </location>
</feature>
<dbReference type="InterPro" id="IPR010432">
    <property type="entry name" value="RDD"/>
</dbReference>
<feature type="transmembrane region" description="Helical" evidence="6">
    <location>
        <begin position="20"/>
        <end position="45"/>
    </location>
</feature>
<evidence type="ECO:0000256" key="2">
    <source>
        <dbReference type="ARBA" id="ARBA00022475"/>
    </source>
</evidence>
<dbReference type="Proteomes" id="UP001520878">
    <property type="component" value="Unassembled WGS sequence"/>
</dbReference>
<keyword evidence="9" id="KW-1185">Reference proteome</keyword>
<comment type="subcellular location">
    <subcellularLocation>
        <location evidence="1">Cell membrane</location>
        <topology evidence="1">Multi-pass membrane protein</topology>
    </subcellularLocation>
</comment>
<reference evidence="8 9" key="1">
    <citation type="submission" date="2021-10" db="EMBL/GenBank/DDBJ databases">
        <title>Draft genome of Aestuariibacter halophilus JC2043.</title>
        <authorList>
            <person name="Emsley S.A."/>
            <person name="Pfannmuller K.M."/>
            <person name="Ushijima B."/>
            <person name="Saw J.H."/>
            <person name="Videau P."/>
        </authorList>
    </citation>
    <scope>NUCLEOTIDE SEQUENCE [LARGE SCALE GENOMIC DNA]</scope>
    <source>
        <strain evidence="8 9">JC2043</strain>
    </source>
</reference>
<keyword evidence="2" id="KW-1003">Cell membrane</keyword>
<dbReference type="InterPro" id="IPR051791">
    <property type="entry name" value="Pra-immunoreactive"/>
</dbReference>
<accession>A0ABS8GA39</accession>
<sequence length="168" mass="18768">MTTDPLYPRATFIRRVAAMIYDALVAIAIGMCAAMVAIVVLILLMENGVVSMSGYSHASEAIQHSSLYTTVIQVWVGLWMVGFYVYFWRHGGQTIGMRAWRLRLFSTSDAPLGYGRVIVRLLSSLGGLGTLLVLFDVKHRQGLQDHIAKTQMCVLTKDANHHRAWKDL</sequence>
<name>A0ABS8GA39_9ALTE</name>